<reference evidence="2" key="2">
    <citation type="submission" date="2023-10" db="EMBL/GenBank/DDBJ databases">
        <authorList>
            <person name="Choi B."/>
        </authorList>
    </citation>
    <scope>NUCLEOTIDE SEQUENCE</scope>
    <source>
        <strain evidence="2">UMB0763</strain>
    </source>
</reference>
<dbReference type="InterPro" id="IPR001387">
    <property type="entry name" value="Cro/C1-type_HTH"/>
</dbReference>
<reference evidence="2" key="1">
    <citation type="submission" date="2017-12" db="EMBL/GenBank/DDBJ databases">
        <authorList>
            <person name="Thomas-White K."/>
            <person name="Wolfe A.J."/>
        </authorList>
    </citation>
    <scope>NUCLEOTIDE SEQUENCE</scope>
    <source>
        <strain evidence="2">UMB0763</strain>
    </source>
</reference>
<gene>
    <name evidence="2" type="ORF">CYJ47_13100</name>
</gene>
<sequence length="168" mass="19781">MAKITIEEIFLLQGQGLTQAEIARRAGVTRQYIYKLLRESGYRSEFALQTRLIRNNFPWELENNEVMDNTVYIQLWLAARFNHNPASISKTSTERVRALIRKLVRFHQVIDYDPHYPWVKGLFNTRGLAFLPRSLTDENYMIKIRPGVTLTEVGKTLWQMPDLKKLRL</sequence>
<proteinExistence type="predicted"/>
<accession>A0AAF0YVB4</accession>
<evidence type="ECO:0000313" key="3">
    <source>
        <dbReference type="Proteomes" id="UP000234560"/>
    </source>
</evidence>
<evidence type="ECO:0000313" key="2">
    <source>
        <dbReference type="EMBL" id="WOT02158.1"/>
    </source>
</evidence>
<evidence type="ECO:0000259" key="1">
    <source>
        <dbReference type="PROSITE" id="PS50943"/>
    </source>
</evidence>
<dbReference type="KEGG" id="cpyr:CYJ47_13100"/>
<dbReference type="PROSITE" id="PS50943">
    <property type="entry name" value="HTH_CROC1"/>
    <property type="match status" value="1"/>
</dbReference>
<dbReference type="AlphaFoldDB" id="A0AAF0YVB4"/>
<protein>
    <submittedName>
        <fullName evidence="2">Helix-turn-helix transcriptional regulator</fullName>
    </submittedName>
</protein>
<dbReference type="GO" id="GO:0003677">
    <property type="term" value="F:DNA binding"/>
    <property type="evidence" value="ECO:0007669"/>
    <property type="project" value="InterPro"/>
</dbReference>
<dbReference type="SUPFAM" id="SSF47413">
    <property type="entry name" value="lambda repressor-like DNA-binding domains"/>
    <property type="match status" value="1"/>
</dbReference>
<name>A0AAF0YVB4_9CORY</name>
<feature type="domain" description="HTH cro/C1-type" evidence="1">
    <location>
        <begin position="15"/>
        <end position="38"/>
    </location>
</feature>
<dbReference type="InterPro" id="IPR010982">
    <property type="entry name" value="Lambda_DNA-bd_dom_sf"/>
</dbReference>
<dbReference type="Pfam" id="PF01381">
    <property type="entry name" value="HTH_3"/>
    <property type="match status" value="1"/>
</dbReference>
<dbReference type="Proteomes" id="UP000234560">
    <property type="component" value="Chromosome"/>
</dbReference>
<dbReference type="CDD" id="cd00093">
    <property type="entry name" value="HTH_XRE"/>
    <property type="match status" value="1"/>
</dbReference>
<organism evidence="2 3">
    <name type="scientific">Corynebacterium pyruviciproducens</name>
    <dbReference type="NCBI Taxonomy" id="598660"/>
    <lineage>
        <taxon>Bacteria</taxon>
        <taxon>Bacillati</taxon>
        <taxon>Actinomycetota</taxon>
        <taxon>Actinomycetes</taxon>
        <taxon>Mycobacteriales</taxon>
        <taxon>Corynebacteriaceae</taxon>
        <taxon>Corynebacterium</taxon>
    </lineage>
</organism>
<dbReference type="EMBL" id="CP136958">
    <property type="protein sequence ID" value="WOT02158.1"/>
    <property type="molecule type" value="Genomic_DNA"/>
</dbReference>
<dbReference type="RefSeq" id="WP_016458485.1">
    <property type="nucleotide sequence ID" value="NZ_CP136958.1"/>
</dbReference>